<accession>A0ABN2Z1U5</accession>
<evidence type="ECO:0000256" key="1">
    <source>
        <dbReference type="SAM" id="MobiDB-lite"/>
    </source>
</evidence>
<organism evidence="2 3">
    <name type="scientific">Kitasatospora kazusensis</name>
    <dbReference type="NCBI Taxonomy" id="407974"/>
    <lineage>
        <taxon>Bacteria</taxon>
        <taxon>Bacillati</taxon>
        <taxon>Actinomycetota</taxon>
        <taxon>Actinomycetes</taxon>
        <taxon>Kitasatosporales</taxon>
        <taxon>Streptomycetaceae</taxon>
        <taxon>Kitasatospora</taxon>
    </lineage>
</organism>
<dbReference type="RefSeq" id="WP_344461870.1">
    <property type="nucleotide sequence ID" value="NZ_BAAANT010000005.1"/>
</dbReference>
<evidence type="ECO:0000313" key="3">
    <source>
        <dbReference type="Proteomes" id="UP001422759"/>
    </source>
</evidence>
<keyword evidence="3" id="KW-1185">Reference proteome</keyword>
<evidence type="ECO:0000313" key="2">
    <source>
        <dbReference type="EMBL" id="GAA2135507.1"/>
    </source>
</evidence>
<sequence>MTSTAITALRRGRAVDPGRVLTGPLCGVGLSWLEPGDGILLVAEGVEHTVYVTAGAGFVTAVAADAADSADSAADTDSAVADSDSDSDDIPLAEGTAVTLPLGGRATLTAGEAGLEYFHAVLAVRAALRTPQEGAS</sequence>
<reference evidence="2 3" key="1">
    <citation type="journal article" date="2019" name="Int. J. Syst. Evol. Microbiol.">
        <title>The Global Catalogue of Microorganisms (GCM) 10K type strain sequencing project: providing services to taxonomists for standard genome sequencing and annotation.</title>
        <authorList>
            <consortium name="The Broad Institute Genomics Platform"/>
            <consortium name="The Broad Institute Genome Sequencing Center for Infectious Disease"/>
            <person name="Wu L."/>
            <person name="Ma J."/>
        </authorList>
    </citation>
    <scope>NUCLEOTIDE SEQUENCE [LARGE SCALE GENOMIC DNA]</scope>
    <source>
        <strain evidence="2 3">JCM 14560</strain>
    </source>
</reference>
<feature type="compositionally biased region" description="Low complexity" evidence="1">
    <location>
        <begin position="73"/>
        <end position="82"/>
    </location>
</feature>
<protein>
    <submittedName>
        <fullName evidence="2">Uncharacterized protein</fullName>
    </submittedName>
</protein>
<comment type="caution">
    <text evidence="2">The sequence shown here is derived from an EMBL/GenBank/DDBJ whole genome shotgun (WGS) entry which is preliminary data.</text>
</comment>
<proteinExistence type="predicted"/>
<feature type="region of interest" description="Disordered" evidence="1">
    <location>
        <begin position="73"/>
        <end position="92"/>
    </location>
</feature>
<gene>
    <name evidence="2" type="ORF">GCM10009760_14130</name>
</gene>
<dbReference type="EMBL" id="BAAANT010000005">
    <property type="protein sequence ID" value="GAA2135507.1"/>
    <property type="molecule type" value="Genomic_DNA"/>
</dbReference>
<dbReference type="Proteomes" id="UP001422759">
    <property type="component" value="Unassembled WGS sequence"/>
</dbReference>
<name>A0ABN2Z1U5_9ACTN</name>